<evidence type="ECO:0000313" key="3">
    <source>
        <dbReference type="Proteomes" id="UP000249016"/>
    </source>
</evidence>
<gene>
    <name evidence="2" type="ORF">HMF3257_16565</name>
</gene>
<protein>
    <recommendedName>
        <fullName evidence="1">Fibronectin type-III domain-containing protein</fullName>
    </recommendedName>
</protein>
<evidence type="ECO:0000313" key="2">
    <source>
        <dbReference type="EMBL" id="RAI75382.1"/>
    </source>
</evidence>
<dbReference type="Proteomes" id="UP000249016">
    <property type="component" value="Unassembled WGS sequence"/>
</dbReference>
<keyword evidence="3" id="KW-1185">Reference proteome</keyword>
<dbReference type="InterPro" id="IPR003961">
    <property type="entry name" value="FN3_dom"/>
</dbReference>
<sequence>MGLDVNYDLRYRPVGATDWITLGNLTTINTTLTGLLTNTGYEWQVRSRCSNGGFSDFSTSNSFATYPCYSLNTLYLSNQTSNSVKLNWSNYYAEANTLYDVRYRIVGTPDWTVISNLTSTSIIIANLTLDVQYELQARMLCSATESSAFSTSILFQTCSVLYTVQTGSWANPSIWSCNRVPNSADVVQIKHNVTVPYNFTANALRISFDQAKQLNFSTNARLQLGQ</sequence>
<dbReference type="EMBL" id="QLII01000001">
    <property type="protein sequence ID" value="RAI75382.1"/>
    <property type="molecule type" value="Genomic_DNA"/>
</dbReference>
<dbReference type="RefSeq" id="WP_111343734.1">
    <property type="nucleotide sequence ID" value="NZ_QLII01000001.1"/>
</dbReference>
<evidence type="ECO:0000259" key="1">
    <source>
        <dbReference type="PROSITE" id="PS50853"/>
    </source>
</evidence>
<dbReference type="SUPFAM" id="SSF49265">
    <property type="entry name" value="Fibronectin type III"/>
    <property type="match status" value="1"/>
</dbReference>
<reference evidence="2 3" key="1">
    <citation type="submission" date="2018-06" db="EMBL/GenBank/DDBJ databases">
        <title>Spirosoma sp. HMF3257 Genome sequencing and assembly.</title>
        <authorList>
            <person name="Kang H."/>
            <person name="Cha I."/>
            <person name="Kim H."/>
            <person name="Kang J."/>
            <person name="Joh K."/>
        </authorList>
    </citation>
    <scope>NUCLEOTIDE SEQUENCE [LARGE SCALE GENOMIC DNA]</scope>
    <source>
        <strain evidence="2 3">HMF3257</strain>
    </source>
</reference>
<dbReference type="PROSITE" id="PS50853">
    <property type="entry name" value="FN3"/>
    <property type="match status" value="2"/>
</dbReference>
<feature type="domain" description="Fibronectin type-III" evidence="1">
    <location>
        <begin position="1"/>
        <end position="68"/>
    </location>
</feature>
<organism evidence="2 3">
    <name type="scientific">Spirosoma telluris</name>
    <dbReference type="NCBI Taxonomy" id="2183553"/>
    <lineage>
        <taxon>Bacteria</taxon>
        <taxon>Pseudomonadati</taxon>
        <taxon>Bacteroidota</taxon>
        <taxon>Cytophagia</taxon>
        <taxon>Cytophagales</taxon>
        <taxon>Cytophagaceae</taxon>
        <taxon>Spirosoma</taxon>
    </lineage>
</organism>
<dbReference type="InterPro" id="IPR036116">
    <property type="entry name" value="FN3_sf"/>
</dbReference>
<dbReference type="OrthoDB" id="966158at2"/>
<dbReference type="InterPro" id="IPR013783">
    <property type="entry name" value="Ig-like_fold"/>
</dbReference>
<proteinExistence type="predicted"/>
<dbReference type="AlphaFoldDB" id="A0A327NJP5"/>
<dbReference type="Gene3D" id="2.60.40.10">
    <property type="entry name" value="Immunoglobulins"/>
    <property type="match status" value="2"/>
</dbReference>
<name>A0A327NJP5_9BACT</name>
<feature type="domain" description="Fibronectin type-III" evidence="1">
    <location>
        <begin position="70"/>
        <end position="160"/>
    </location>
</feature>
<comment type="caution">
    <text evidence="2">The sequence shown here is derived from an EMBL/GenBank/DDBJ whole genome shotgun (WGS) entry which is preliminary data.</text>
</comment>
<dbReference type="CDD" id="cd00063">
    <property type="entry name" value="FN3"/>
    <property type="match status" value="1"/>
</dbReference>
<accession>A0A327NJP5</accession>